<dbReference type="KEGG" id="lak:106154607"/>
<name>A0A1S3HEI1_LINAN</name>
<feature type="region of interest" description="Disordered" evidence="1">
    <location>
        <begin position="409"/>
        <end position="430"/>
    </location>
</feature>
<evidence type="ECO:0000313" key="3">
    <source>
        <dbReference type="RefSeq" id="XP_013384463.1"/>
    </source>
</evidence>
<keyword evidence="2" id="KW-1185">Reference proteome</keyword>
<feature type="region of interest" description="Disordered" evidence="1">
    <location>
        <begin position="449"/>
        <end position="470"/>
    </location>
</feature>
<dbReference type="InParanoid" id="A0A1S3HEI1"/>
<feature type="compositionally biased region" description="Basic residues" evidence="1">
    <location>
        <begin position="739"/>
        <end position="748"/>
    </location>
</feature>
<feature type="compositionally biased region" description="Acidic residues" evidence="1">
    <location>
        <begin position="461"/>
        <end position="470"/>
    </location>
</feature>
<evidence type="ECO:0000256" key="1">
    <source>
        <dbReference type="SAM" id="MobiDB-lite"/>
    </source>
</evidence>
<evidence type="ECO:0000313" key="2">
    <source>
        <dbReference type="Proteomes" id="UP000085678"/>
    </source>
</evidence>
<proteinExistence type="predicted"/>
<accession>A0A1S3HEI1</accession>
<dbReference type="RefSeq" id="XP_013384463.1">
    <property type="nucleotide sequence ID" value="XM_013529009.1"/>
</dbReference>
<dbReference type="AlphaFoldDB" id="A0A1S3HEI1"/>
<dbReference type="Proteomes" id="UP000085678">
    <property type="component" value="Unplaced"/>
</dbReference>
<feature type="compositionally biased region" description="Basic and acidic residues" evidence="1">
    <location>
        <begin position="773"/>
        <end position="789"/>
    </location>
</feature>
<sequence length="818" mass="92982">MKKAKKFVSLLVNRLSKENFDESEWNKVFQQAVHDLPDGALKTTLETHLEKYLTLFKKKLFDVHPDQSVAGEKSQEKWIYIEPIENLYAYNLYLQKGQALSEESISTLDPHEKRSLYLNYLAKKFDDEDETQLFRLVSEAGKPIASAEGEDRFPWLGNFRKLCLVTLNRSSSNLQTLQKLMHICLTKLGISVAECIANRKHRGGKSLRREILNLLVFFHFKNKDLNQCFDKPSYADLMASLLSLYVDLNLVLNRKVEEDFELGEHMAFVVHFLLPNSPVHYLDVILQLEAVEEMDKDVILPLFRKILSSPPAKETCAWYSKYMVAVRFAMRSLGEVNIQEILQVAQSIPAPPDFMDWLRQNHAVAVDSLPETKKFKGIHISRFLLNPAEADEELLEKLLDIMTEQHVTEKENNSSVDGENSTLHKDDQGATADQELTFFVDTTADKKTAAEMQREFQSSNEETEGLDKDESDLEVMERQFQTLNEETEGLDKDESDLEVMEVDINSVILNMDSESEEDVVLLSRNGSEFGEEDVESLTTKETVKDFIDTGLETVPDSTSDIEHTATRHVASLPDLSQHLKKIEHLQEREESPEIEIQAEIKRNPEKALELSPSPIKRRLRPHSAMKGTRKSERPKREMTKALVSMSGVEGASGLQVYDFTSDVELSPAKLRKTDTSAITRSLPDSKNEVSKLDRESISKSVTAVRTLRSRTISECSAASSKADNMDITILDYRNDLPKRHSKRTRTPVKPKEKSNDEVSKMKGSKDVIPVMEQVDKSDTGQPREKTSEGHRRKSGIPPASRRNSAKYVLRSSQVDGTE</sequence>
<organism evidence="2 3">
    <name type="scientific">Lingula anatina</name>
    <name type="common">Brachiopod</name>
    <name type="synonym">Lingula unguis</name>
    <dbReference type="NCBI Taxonomy" id="7574"/>
    <lineage>
        <taxon>Eukaryota</taxon>
        <taxon>Metazoa</taxon>
        <taxon>Spiralia</taxon>
        <taxon>Lophotrochozoa</taxon>
        <taxon>Brachiopoda</taxon>
        <taxon>Linguliformea</taxon>
        <taxon>Lingulata</taxon>
        <taxon>Lingulida</taxon>
        <taxon>Linguloidea</taxon>
        <taxon>Lingulidae</taxon>
        <taxon>Lingula</taxon>
    </lineage>
</organism>
<gene>
    <name evidence="3" type="primary">LOC106154607</name>
</gene>
<feature type="compositionally biased region" description="Basic and acidic residues" evidence="1">
    <location>
        <begin position="749"/>
        <end position="765"/>
    </location>
</feature>
<protein>
    <submittedName>
        <fullName evidence="3">Uncharacterized protein LOC106154607</fullName>
    </submittedName>
</protein>
<dbReference type="GeneID" id="106154607"/>
<reference evidence="3" key="1">
    <citation type="submission" date="2025-08" db="UniProtKB">
        <authorList>
            <consortium name="RefSeq"/>
        </authorList>
    </citation>
    <scope>IDENTIFICATION</scope>
    <source>
        <tissue evidence="3">Gonads</tissue>
    </source>
</reference>
<feature type="region of interest" description="Disordered" evidence="1">
    <location>
        <begin position="734"/>
        <end position="818"/>
    </location>
</feature>